<evidence type="ECO:0000313" key="3">
    <source>
        <dbReference type="Proteomes" id="UP001314635"/>
    </source>
</evidence>
<dbReference type="EMBL" id="JAFCLK010000019">
    <property type="protein sequence ID" value="MBR1138145.1"/>
    <property type="molecule type" value="Genomic_DNA"/>
</dbReference>
<dbReference type="Proteomes" id="UP001314635">
    <property type="component" value="Unassembled WGS sequence"/>
</dbReference>
<keyword evidence="3" id="KW-1185">Reference proteome</keyword>
<dbReference type="InterPro" id="IPR018754">
    <property type="entry name" value="RovC-like_DNA-bd"/>
</dbReference>
<gene>
    <name evidence="2" type="ORF">JQ619_20435</name>
</gene>
<organism evidence="2 3">
    <name type="scientific">Bradyrhizobium denitrificans</name>
    <dbReference type="NCBI Taxonomy" id="2734912"/>
    <lineage>
        <taxon>Bacteria</taxon>
        <taxon>Pseudomonadati</taxon>
        <taxon>Pseudomonadota</taxon>
        <taxon>Alphaproteobacteria</taxon>
        <taxon>Hyphomicrobiales</taxon>
        <taxon>Nitrobacteraceae</taxon>
        <taxon>Bradyrhizobium</taxon>
    </lineage>
</organism>
<dbReference type="RefSeq" id="WP_211400666.1">
    <property type="nucleotide sequence ID" value="NZ_JAFCLK010000019.1"/>
</dbReference>
<protein>
    <submittedName>
        <fullName evidence="2">DUF2285 domain-containing protein</fullName>
    </submittedName>
</protein>
<reference evidence="3" key="1">
    <citation type="journal article" date="2021" name="ISME J.">
        <title>Evolutionary origin and ecological implication of a unique nif island in free-living Bradyrhizobium lineages.</title>
        <authorList>
            <person name="Tao J."/>
        </authorList>
    </citation>
    <scope>NUCLEOTIDE SEQUENCE [LARGE SCALE GENOMIC DNA]</scope>
    <source>
        <strain evidence="3">SZCCT0094</strain>
    </source>
</reference>
<proteinExistence type="predicted"/>
<feature type="domain" description="T6SS Transcription factor RovC-like DNA binding" evidence="1">
    <location>
        <begin position="63"/>
        <end position="167"/>
    </location>
</feature>
<accession>A0ABS5GAF1</accession>
<evidence type="ECO:0000313" key="2">
    <source>
        <dbReference type="EMBL" id="MBR1138145.1"/>
    </source>
</evidence>
<sequence>MLALAELDKRFPVVTPTLKLPPLAPHQLRLAADGWHVVVSLGGVQHRLWLQTKPLTRASYTVLLPYDREFKVRHEAADRLWRALKGRPLGPTSDGWTEQRRARLVLTLRALDAWQQGNNYRAIADALFGAGRISARSWKTHDLRSRTRRLVQSGLSLIRGGYLQLLRPRRKDE</sequence>
<evidence type="ECO:0000259" key="1">
    <source>
        <dbReference type="Pfam" id="PF10074"/>
    </source>
</evidence>
<name>A0ABS5GAF1_9BRAD</name>
<comment type="caution">
    <text evidence="2">The sequence shown here is derived from an EMBL/GenBank/DDBJ whole genome shotgun (WGS) entry which is preliminary data.</text>
</comment>
<dbReference type="Pfam" id="PF10074">
    <property type="entry name" value="RovC_DNA-bd"/>
    <property type="match status" value="1"/>
</dbReference>